<dbReference type="SMART" id="SM00062">
    <property type="entry name" value="PBPb"/>
    <property type="match status" value="3"/>
</dbReference>
<dbReference type="PANTHER" id="PTHR46663">
    <property type="entry name" value="DIGUANYLATE CYCLASE DGCT-RELATED"/>
    <property type="match status" value="1"/>
</dbReference>
<dbReference type="InterPro" id="IPR001638">
    <property type="entry name" value="Solute-binding_3/MltF_N"/>
</dbReference>
<accession>A0ABS7E552</accession>
<keyword evidence="1" id="KW-0472">Membrane</keyword>
<evidence type="ECO:0000256" key="2">
    <source>
        <dbReference type="SAM" id="SignalP"/>
    </source>
</evidence>
<dbReference type="InterPro" id="IPR043128">
    <property type="entry name" value="Rev_trsase/Diguanyl_cyclase"/>
</dbReference>
<dbReference type="Gene3D" id="3.30.70.270">
    <property type="match status" value="1"/>
</dbReference>
<evidence type="ECO:0000256" key="1">
    <source>
        <dbReference type="SAM" id="Phobius"/>
    </source>
</evidence>
<evidence type="ECO:0000313" key="4">
    <source>
        <dbReference type="EMBL" id="MBW8184822.1"/>
    </source>
</evidence>
<keyword evidence="5" id="KW-1185">Reference proteome</keyword>
<dbReference type="Gene3D" id="3.40.190.10">
    <property type="entry name" value="Periplasmic binding protein-like II"/>
    <property type="match status" value="6"/>
</dbReference>
<dbReference type="CDD" id="cd01949">
    <property type="entry name" value="GGDEF"/>
    <property type="match status" value="1"/>
</dbReference>
<sequence>MKLFIRCLSVFFFLLFTSVLAANDKKPLVIVMGADSYPYQFIGETGEPEGLLVDLWRAWSQQVGEEVVFVARYWKEGLEQLDSGQANVHIGMAATDKRQQHFDFAKPISTVNTYLYLHKTLNKKHNIEALQPYHVGIVSGSSHEASLLALSPKLTFKYYKNRNALLQAALVGEVLVFAGMEGQIKSSKTSRQVAELFPNSSRLLIKQVGLSPAVKHGKTQLLDKINSGFALLDNARIREIEAHWLGISQEQEGVRIAATLDIEPYVNLGVDGRPHGLYVDIWDLWSEKTGIPVSYATGDMNSSLDFVRKGKADVHIGYPESDALKSGLQRVQLLYRVKSRLFSVGAPIDTLSAINQTRIGAVPTAPYLDKLKLAFPEAELKLYDSVDAMIEAAQAGSISSFVASSAWTQHYLVQKGVGSDFHQFMDLEFNTDIFVLSQGGNSGLSKRIKQGFALISQEELAEIEQKWVLDSNNRIYTDKVHLLEISEHDKAYLTNMPPLKVGYLANWKPMEFTNKAGAFSGVNSELVQLLQDKLAIEVEAVEYPNWQSLISALLKGEVELAGSVAKTQDRSRQLLFSEPYWPSPWALATGIDKESVFNIQQLSGQRVAIVEGYQLINELLGSEYGIELVLVADTEAGLKAVSEGLADAFIEKVINMAAQLKLQQVNQLKMSVLADFSEQHSHFGVHPDRARLVPLINQVLNGVNQTMRQDIYRNWVSKTAAEPSRVGYWACMIICVFLIIFITLFIFVKFLLSKEVKKRKELEEKLLHLTNYDTLTLLPNRSLLDDRLEQAILLHARELGMFAVLFIDFSGIKSVNTELGHQVGDQLMKKLAQGLRQSVRRSDTVARFSSEEFVVILNRTKDLDIVCQVAETIISNLSKSFEIEQVDVNVITNIGIAMYPADGDVAVELLKTADELKSRAKKSGGNCYKSS</sequence>
<dbReference type="RefSeq" id="WP_220110298.1">
    <property type="nucleotide sequence ID" value="NZ_JAHZST010000010.1"/>
</dbReference>
<dbReference type="NCBIfam" id="TIGR00254">
    <property type="entry name" value="GGDEF"/>
    <property type="match status" value="1"/>
</dbReference>
<dbReference type="InterPro" id="IPR000160">
    <property type="entry name" value="GGDEF_dom"/>
</dbReference>
<proteinExistence type="predicted"/>
<dbReference type="Pfam" id="PF00497">
    <property type="entry name" value="SBP_bac_3"/>
    <property type="match status" value="2"/>
</dbReference>
<feature type="chain" id="PRO_5046072404" evidence="2">
    <location>
        <begin position="22"/>
        <end position="931"/>
    </location>
</feature>
<name>A0ABS7E552_9GAMM</name>
<keyword evidence="2" id="KW-0732">Signal</keyword>
<gene>
    <name evidence="4" type="ORF">K0625_14245</name>
</gene>
<dbReference type="EMBL" id="JAHZST010000010">
    <property type="protein sequence ID" value="MBW8184822.1"/>
    <property type="molecule type" value="Genomic_DNA"/>
</dbReference>
<dbReference type="SUPFAM" id="SSF55073">
    <property type="entry name" value="Nucleotide cyclase"/>
    <property type="match status" value="1"/>
</dbReference>
<feature type="domain" description="GGDEF" evidence="3">
    <location>
        <begin position="800"/>
        <end position="931"/>
    </location>
</feature>
<reference evidence="4 5" key="1">
    <citation type="submission" date="2021-07" db="EMBL/GenBank/DDBJ databases">
        <title>Shewanella sp. nov, isolated from SCS.</title>
        <authorList>
            <person name="Cao W.R."/>
        </authorList>
    </citation>
    <scope>NUCLEOTIDE SEQUENCE [LARGE SCALE GENOMIC DNA]</scope>
    <source>
        <strain evidence="4 5">NR704-98</strain>
    </source>
</reference>
<dbReference type="Pfam" id="PF00990">
    <property type="entry name" value="GGDEF"/>
    <property type="match status" value="1"/>
</dbReference>
<protein>
    <submittedName>
        <fullName evidence="4">Transporter substrate-binding domain-containing protein</fullName>
    </submittedName>
</protein>
<dbReference type="PANTHER" id="PTHR46663:SF2">
    <property type="entry name" value="GGDEF DOMAIN-CONTAINING PROTEIN"/>
    <property type="match status" value="1"/>
</dbReference>
<feature type="signal peptide" evidence="2">
    <location>
        <begin position="1"/>
        <end position="21"/>
    </location>
</feature>
<dbReference type="PROSITE" id="PS50887">
    <property type="entry name" value="GGDEF"/>
    <property type="match status" value="1"/>
</dbReference>
<dbReference type="Proteomes" id="UP001195963">
    <property type="component" value="Unassembled WGS sequence"/>
</dbReference>
<keyword evidence="1" id="KW-1133">Transmembrane helix</keyword>
<dbReference type="CDD" id="cd13706">
    <property type="entry name" value="PBP2_HisK_like_1"/>
    <property type="match status" value="2"/>
</dbReference>
<dbReference type="InterPro" id="IPR029787">
    <property type="entry name" value="Nucleotide_cyclase"/>
</dbReference>
<feature type="transmembrane region" description="Helical" evidence="1">
    <location>
        <begin position="726"/>
        <end position="752"/>
    </location>
</feature>
<evidence type="ECO:0000259" key="3">
    <source>
        <dbReference type="PROSITE" id="PS50887"/>
    </source>
</evidence>
<evidence type="ECO:0000313" key="5">
    <source>
        <dbReference type="Proteomes" id="UP001195963"/>
    </source>
</evidence>
<keyword evidence="1" id="KW-0812">Transmembrane</keyword>
<dbReference type="CDD" id="cd01007">
    <property type="entry name" value="PBP2_BvgS_HisK_like"/>
    <property type="match status" value="1"/>
</dbReference>
<dbReference type="InterPro" id="IPR052163">
    <property type="entry name" value="DGC-Regulatory_Protein"/>
</dbReference>
<organism evidence="4 5">
    <name type="scientific">Shewanella nanhaiensis</name>
    <dbReference type="NCBI Taxonomy" id="2864872"/>
    <lineage>
        <taxon>Bacteria</taxon>
        <taxon>Pseudomonadati</taxon>
        <taxon>Pseudomonadota</taxon>
        <taxon>Gammaproteobacteria</taxon>
        <taxon>Alteromonadales</taxon>
        <taxon>Shewanellaceae</taxon>
        <taxon>Shewanella</taxon>
    </lineage>
</organism>
<dbReference type="SUPFAM" id="SSF53850">
    <property type="entry name" value="Periplasmic binding protein-like II"/>
    <property type="match status" value="3"/>
</dbReference>
<comment type="caution">
    <text evidence="4">The sequence shown here is derived from an EMBL/GenBank/DDBJ whole genome shotgun (WGS) entry which is preliminary data.</text>
</comment>
<dbReference type="SMART" id="SM00267">
    <property type="entry name" value="GGDEF"/>
    <property type="match status" value="1"/>
</dbReference>